<gene>
    <name evidence="1" type="ORF">C2845_PM12G10760</name>
</gene>
<comment type="caution">
    <text evidence="1">The sequence shown here is derived from an EMBL/GenBank/DDBJ whole genome shotgun (WGS) entry which is preliminary data.</text>
</comment>
<name>A0A3L6QGV4_PANMI</name>
<dbReference type="AlphaFoldDB" id="A0A3L6QGV4"/>
<dbReference type="InterPro" id="IPR038765">
    <property type="entry name" value="Papain-like_cys_pep_sf"/>
</dbReference>
<reference evidence="2" key="1">
    <citation type="journal article" date="2019" name="Nat. Commun.">
        <title>The genome of broomcorn millet.</title>
        <authorList>
            <person name="Zou C."/>
            <person name="Miki D."/>
            <person name="Li D."/>
            <person name="Tang Q."/>
            <person name="Xiao L."/>
            <person name="Rajput S."/>
            <person name="Deng P."/>
            <person name="Jia W."/>
            <person name="Huang R."/>
            <person name="Zhang M."/>
            <person name="Sun Y."/>
            <person name="Hu J."/>
            <person name="Fu X."/>
            <person name="Schnable P.S."/>
            <person name="Li F."/>
            <person name="Zhang H."/>
            <person name="Feng B."/>
            <person name="Zhu X."/>
            <person name="Liu R."/>
            <person name="Schnable J.C."/>
            <person name="Zhu J.-K."/>
            <person name="Zhang H."/>
        </authorList>
    </citation>
    <scope>NUCLEOTIDE SEQUENCE [LARGE SCALE GENOMIC DNA]</scope>
</reference>
<protein>
    <recommendedName>
        <fullName evidence="3">Ubiquitin-like protease family profile domain-containing protein</fullName>
    </recommendedName>
</protein>
<dbReference type="SUPFAM" id="SSF54001">
    <property type="entry name" value="Cysteine proteinases"/>
    <property type="match status" value="1"/>
</dbReference>
<evidence type="ECO:0000313" key="1">
    <source>
        <dbReference type="EMBL" id="RLM79854.1"/>
    </source>
</evidence>
<organism evidence="1 2">
    <name type="scientific">Panicum miliaceum</name>
    <name type="common">Proso millet</name>
    <name type="synonym">Broomcorn millet</name>
    <dbReference type="NCBI Taxonomy" id="4540"/>
    <lineage>
        <taxon>Eukaryota</taxon>
        <taxon>Viridiplantae</taxon>
        <taxon>Streptophyta</taxon>
        <taxon>Embryophyta</taxon>
        <taxon>Tracheophyta</taxon>
        <taxon>Spermatophyta</taxon>
        <taxon>Magnoliopsida</taxon>
        <taxon>Liliopsida</taxon>
        <taxon>Poales</taxon>
        <taxon>Poaceae</taxon>
        <taxon>PACMAD clade</taxon>
        <taxon>Panicoideae</taxon>
        <taxon>Panicodae</taxon>
        <taxon>Paniceae</taxon>
        <taxon>Panicinae</taxon>
        <taxon>Panicum</taxon>
        <taxon>Panicum sect. Panicum</taxon>
    </lineage>
</organism>
<dbReference type="Proteomes" id="UP000275267">
    <property type="component" value="Unassembled WGS sequence"/>
</dbReference>
<dbReference type="Gene3D" id="3.40.395.10">
    <property type="entry name" value="Adenoviral Proteinase, Chain A"/>
    <property type="match status" value="1"/>
</dbReference>
<dbReference type="EMBL" id="PQIB02000012">
    <property type="protein sequence ID" value="RLM79854.1"/>
    <property type="molecule type" value="Genomic_DNA"/>
</dbReference>
<accession>A0A3L6QGV4</accession>
<dbReference type="OrthoDB" id="10462927at2759"/>
<keyword evidence="2" id="KW-1185">Reference proteome</keyword>
<dbReference type="STRING" id="4540.A0A3L6QGV4"/>
<evidence type="ECO:0008006" key="3">
    <source>
        <dbReference type="Google" id="ProtNLM"/>
    </source>
</evidence>
<sequence length="307" mass="35133">MVRVEFSRIRYFAYLDKDEENSRDGYFVRKSVDEKEKTEGTAASVWTKDNPKYKPGEPMLSEEDLNVVRPSSLTLHNHYMVQSACGVENIFVSYQECHFGSDTDTFPVQFCDLYDLFNLDALDISLLRCFSLKMYEPAKDMGIDVGFLDPQIFSATMIQCNSNTVIIAIAKPMNHDFVVGAYNTGGHWVLVVIVMKWNIVFYLDFAKQVPKQKFQDVQQVINCALGQYMLTKGETAKSKSTPKLTHKTDFKLHQISKDSYVMIREMISNFIESDVIPPEGRYYVQGGYQILAGSRMQPGNRTVTYNN</sequence>
<proteinExistence type="predicted"/>
<evidence type="ECO:0000313" key="2">
    <source>
        <dbReference type="Proteomes" id="UP000275267"/>
    </source>
</evidence>